<dbReference type="AlphaFoldDB" id="A0AAE1GDW1"/>
<accession>A0AAE1GDW1</accession>
<feature type="compositionally biased region" description="Basic residues" evidence="1">
    <location>
        <begin position="31"/>
        <end position="49"/>
    </location>
</feature>
<reference evidence="2" key="1">
    <citation type="submission" date="2023-10" db="EMBL/GenBank/DDBJ databases">
        <title>Genome assemblies of two species of porcelain crab, Petrolisthes cinctipes and Petrolisthes manimaculis (Anomura: Porcellanidae).</title>
        <authorList>
            <person name="Angst P."/>
        </authorList>
    </citation>
    <scope>NUCLEOTIDE SEQUENCE</scope>
    <source>
        <strain evidence="2">PB745_01</strain>
        <tissue evidence="2">Gill</tissue>
    </source>
</reference>
<evidence type="ECO:0000256" key="1">
    <source>
        <dbReference type="SAM" id="MobiDB-lite"/>
    </source>
</evidence>
<feature type="region of interest" description="Disordered" evidence="1">
    <location>
        <begin position="1"/>
        <end position="75"/>
    </location>
</feature>
<evidence type="ECO:0000313" key="2">
    <source>
        <dbReference type="EMBL" id="KAK3889954.1"/>
    </source>
</evidence>
<sequence>MILLDTHTPHLSHRHPSSHHPTPPPCSRTPASRRRRSRSTKRVPLHHSHASSDATPHHQATPLATAPDTYYSTPTPLATTLITQCPYQPR</sequence>
<comment type="caution">
    <text evidence="2">The sequence shown here is derived from an EMBL/GenBank/DDBJ whole genome shotgun (WGS) entry which is preliminary data.</text>
</comment>
<protein>
    <submittedName>
        <fullName evidence="2">Uncharacterized protein</fullName>
    </submittedName>
</protein>
<dbReference type="Proteomes" id="UP001286313">
    <property type="component" value="Unassembled WGS sequence"/>
</dbReference>
<keyword evidence="3" id="KW-1185">Reference proteome</keyword>
<proteinExistence type="predicted"/>
<dbReference type="EMBL" id="JAWQEG010000453">
    <property type="protein sequence ID" value="KAK3889954.1"/>
    <property type="molecule type" value="Genomic_DNA"/>
</dbReference>
<organism evidence="2 3">
    <name type="scientific">Petrolisthes cinctipes</name>
    <name type="common">Flat porcelain crab</name>
    <dbReference type="NCBI Taxonomy" id="88211"/>
    <lineage>
        <taxon>Eukaryota</taxon>
        <taxon>Metazoa</taxon>
        <taxon>Ecdysozoa</taxon>
        <taxon>Arthropoda</taxon>
        <taxon>Crustacea</taxon>
        <taxon>Multicrustacea</taxon>
        <taxon>Malacostraca</taxon>
        <taxon>Eumalacostraca</taxon>
        <taxon>Eucarida</taxon>
        <taxon>Decapoda</taxon>
        <taxon>Pleocyemata</taxon>
        <taxon>Anomura</taxon>
        <taxon>Galatheoidea</taxon>
        <taxon>Porcellanidae</taxon>
        <taxon>Petrolisthes</taxon>
    </lineage>
</organism>
<evidence type="ECO:0000313" key="3">
    <source>
        <dbReference type="Proteomes" id="UP001286313"/>
    </source>
</evidence>
<name>A0AAE1GDW1_PETCI</name>
<gene>
    <name evidence="2" type="ORF">Pcinc_006106</name>
</gene>